<comment type="caution">
    <text evidence="2">The sequence shown here is derived from an EMBL/GenBank/DDBJ whole genome shotgun (WGS) entry which is preliminary data.</text>
</comment>
<dbReference type="AlphaFoldDB" id="A0A520MPE1"/>
<keyword evidence="1" id="KW-0472">Membrane</keyword>
<accession>A0A520MPE1</accession>
<gene>
    <name evidence="2" type="ORF">EVB03_01665</name>
</gene>
<dbReference type="InterPro" id="IPR029045">
    <property type="entry name" value="ClpP/crotonase-like_dom_sf"/>
</dbReference>
<proteinExistence type="predicted"/>
<dbReference type="SUPFAM" id="SSF52096">
    <property type="entry name" value="ClpP/crotonase"/>
    <property type="match status" value="1"/>
</dbReference>
<organism evidence="2 3">
    <name type="scientific">SAR92 clade bacterium</name>
    <dbReference type="NCBI Taxonomy" id="2315479"/>
    <lineage>
        <taxon>Bacteria</taxon>
        <taxon>Pseudomonadati</taxon>
        <taxon>Pseudomonadota</taxon>
        <taxon>Gammaproteobacteria</taxon>
        <taxon>Cellvibrionales</taxon>
        <taxon>Porticoccaceae</taxon>
        <taxon>SAR92 clade</taxon>
    </lineage>
</organism>
<feature type="transmembrane region" description="Helical" evidence="1">
    <location>
        <begin position="12"/>
        <end position="29"/>
    </location>
</feature>
<evidence type="ECO:0000256" key="1">
    <source>
        <dbReference type="SAM" id="Phobius"/>
    </source>
</evidence>
<reference evidence="2 3" key="1">
    <citation type="submission" date="2019-02" db="EMBL/GenBank/DDBJ databases">
        <title>Prokaryotic population dynamics and viral predation in marine succession experiment using metagenomics: the confinement effect.</title>
        <authorList>
            <person name="Haro-Moreno J.M."/>
            <person name="Rodriguez-Valera F."/>
            <person name="Lopez-Perez M."/>
        </authorList>
    </citation>
    <scope>NUCLEOTIDE SEQUENCE [LARGE SCALE GENOMIC DNA]</scope>
    <source>
        <strain evidence="2">MED-G170</strain>
    </source>
</reference>
<name>A0A520MPE1_9GAMM</name>
<sequence length="476" mass="54104">MNKNSKISKKNIALIFTLAIFLLIGFIGIPELTRNLLFYPDAPNANFPTPNNEKEARLQDLEYFENYVRGYDRSFHFRARGIALSKINKLRKEVDKLSQARFELAISEIVALGENGHSNVWNGSRAKRYPSMPYQGYWFDDGYHIVATTNEYASLLGARVTHIGNADIEVIKDAFRGYYGGEDSGFVAYALPFLIQNTAFLFELGFIDNKLNLDVTTINNEGSVEAFQIKAIPPQKDRHIQSPWVWLMPQFDHDHNKQFISFSNDTNYDPLYLKTNDEFQLSRLSDLGMLYIQYRQNNDGQQMSISEFNKKIRQEISSFKPEVLIFDQRFNGGGDYTKTVDLMFEIPELIPESSRVYAITGHETFSAGISSLGFLKEALHNELIIVGRRIGDSPLSWGETNAFILPNSGIGMTAARGLHDQLYGCEDWIQCYWTDFKYPTSVGSLEPDIPVPFTFADYKAGIDASLYSIISIESSN</sequence>
<keyword evidence="1" id="KW-1133">Transmembrane helix</keyword>
<protein>
    <recommendedName>
        <fullName evidence="4">Tail specific protease domain-containing protein</fullName>
    </recommendedName>
</protein>
<dbReference type="Gene3D" id="3.90.226.10">
    <property type="entry name" value="2-enoyl-CoA Hydratase, Chain A, domain 1"/>
    <property type="match status" value="1"/>
</dbReference>
<evidence type="ECO:0008006" key="4">
    <source>
        <dbReference type="Google" id="ProtNLM"/>
    </source>
</evidence>
<dbReference type="EMBL" id="SHBP01000001">
    <property type="protein sequence ID" value="RZO23093.1"/>
    <property type="molecule type" value="Genomic_DNA"/>
</dbReference>
<evidence type="ECO:0000313" key="2">
    <source>
        <dbReference type="EMBL" id="RZO23093.1"/>
    </source>
</evidence>
<dbReference type="Proteomes" id="UP000315889">
    <property type="component" value="Unassembled WGS sequence"/>
</dbReference>
<keyword evidence="1" id="KW-0812">Transmembrane</keyword>
<evidence type="ECO:0000313" key="3">
    <source>
        <dbReference type="Proteomes" id="UP000315889"/>
    </source>
</evidence>